<proteinExistence type="predicted"/>
<evidence type="ECO:0000313" key="4">
    <source>
        <dbReference type="Proteomes" id="UP000799750"/>
    </source>
</evidence>
<dbReference type="PANTHER" id="PTHR38790">
    <property type="entry name" value="2EXR DOMAIN-CONTAINING PROTEIN-RELATED"/>
    <property type="match status" value="1"/>
</dbReference>
<reference evidence="3" key="1">
    <citation type="journal article" date="2020" name="Stud. Mycol.">
        <title>101 Dothideomycetes genomes: a test case for predicting lifestyles and emergence of pathogens.</title>
        <authorList>
            <person name="Haridas S."/>
            <person name="Albert R."/>
            <person name="Binder M."/>
            <person name="Bloem J."/>
            <person name="Labutti K."/>
            <person name="Salamov A."/>
            <person name="Andreopoulos B."/>
            <person name="Baker S."/>
            <person name="Barry K."/>
            <person name="Bills G."/>
            <person name="Bluhm B."/>
            <person name="Cannon C."/>
            <person name="Castanera R."/>
            <person name="Culley D."/>
            <person name="Daum C."/>
            <person name="Ezra D."/>
            <person name="Gonzalez J."/>
            <person name="Henrissat B."/>
            <person name="Kuo A."/>
            <person name="Liang C."/>
            <person name="Lipzen A."/>
            <person name="Lutzoni F."/>
            <person name="Magnuson J."/>
            <person name="Mondo S."/>
            <person name="Nolan M."/>
            <person name="Ohm R."/>
            <person name="Pangilinan J."/>
            <person name="Park H.-J."/>
            <person name="Ramirez L."/>
            <person name="Alfaro M."/>
            <person name="Sun H."/>
            <person name="Tritt A."/>
            <person name="Yoshinaga Y."/>
            <person name="Zwiers L.-H."/>
            <person name="Turgeon B."/>
            <person name="Goodwin S."/>
            <person name="Spatafora J."/>
            <person name="Crous P."/>
            <person name="Grigoriev I."/>
        </authorList>
    </citation>
    <scope>NUCLEOTIDE SEQUENCE</scope>
    <source>
        <strain evidence="3">CBS 269.34</strain>
    </source>
</reference>
<dbReference type="Proteomes" id="UP000799750">
    <property type="component" value="Unassembled WGS sequence"/>
</dbReference>
<sequence length="299" mass="34793">MARLSRDIPNAWRKHNRRYRSKRPRRRELSNPPPSRRWSISLFGSRASRKDFQVDQTSAFLLRLPVELRIQIYTDVLGGSLFHCLPTPRGVRHLRCSGIFRPGPRCFQSPQATDSYYHANPHNSRVLFSKTNLDFLATCRQIYVEGIDLLYSTNTFDFAHPLTFLWFAQTILPQRLAFITKLQISWFTGNILEPLCRPRHKKSDIWEDSDLASDWDPMWKVVAEDMPGLKDLWVLIRHYYARPDEQAIQERVLAPLLQLRGLKAFRLVVNRSTGFVDEPIEPSPLVKKIEALAILGRDG</sequence>
<organism evidence="3 4">
    <name type="scientific">Lophium mytilinum</name>
    <dbReference type="NCBI Taxonomy" id="390894"/>
    <lineage>
        <taxon>Eukaryota</taxon>
        <taxon>Fungi</taxon>
        <taxon>Dikarya</taxon>
        <taxon>Ascomycota</taxon>
        <taxon>Pezizomycotina</taxon>
        <taxon>Dothideomycetes</taxon>
        <taxon>Pleosporomycetidae</taxon>
        <taxon>Mytilinidiales</taxon>
        <taxon>Mytilinidiaceae</taxon>
        <taxon>Lophium</taxon>
    </lineage>
</organism>
<dbReference type="AlphaFoldDB" id="A0A6A6RBC4"/>
<evidence type="ECO:0000259" key="2">
    <source>
        <dbReference type="Pfam" id="PF24864"/>
    </source>
</evidence>
<feature type="compositionally biased region" description="Basic residues" evidence="1">
    <location>
        <begin position="12"/>
        <end position="26"/>
    </location>
</feature>
<evidence type="ECO:0000256" key="1">
    <source>
        <dbReference type="SAM" id="MobiDB-lite"/>
    </source>
</evidence>
<keyword evidence="4" id="KW-1185">Reference proteome</keyword>
<dbReference type="OrthoDB" id="4757095at2759"/>
<dbReference type="EMBL" id="MU004182">
    <property type="protein sequence ID" value="KAF2501043.1"/>
    <property type="molecule type" value="Genomic_DNA"/>
</dbReference>
<dbReference type="Pfam" id="PF24864">
    <property type="entry name" value="DUF7730"/>
    <property type="match status" value="1"/>
</dbReference>
<gene>
    <name evidence="3" type="ORF">BU16DRAFT_189744</name>
</gene>
<evidence type="ECO:0000313" key="3">
    <source>
        <dbReference type="EMBL" id="KAF2501043.1"/>
    </source>
</evidence>
<protein>
    <recommendedName>
        <fullName evidence="2">DUF7730 domain-containing protein</fullName>
    </recommendedName>
</protein>
<name>A0A6A6RBC4_9PEZI</name>
<feature type="domain" description="DUF7730" evidence="2">
    <location>
        <begin position="55"/>
        <end position="268"/>
    </location>
</feature>
<accession>A0A6A6RBC4</accession>
<dbReference type="InterPro" id="IPR056632">
    <property type="entry name" value="DUF7730"/>
</dbReference>
<feature type="region of interest" description="Disordered" evidence="1">
    <location>
        <begin position="1"/>
        <end position="34"/>
    </location>
</feature>